<name>A0ABM8Z6B8_9LACO</name>
<reference evidence="1 2" key="1">
    <citation type="submission" date="2021-11" db="EMBL/GenBank/DDBJ databases">
        <authorList>
            <person name="Depoorter E."/>
        </authorList>
    </citation>
    <scope>NUCLEOTIDE SEQUENCE [LARGE SCALE GENOMIC DNA]</scope>
    <source>
        <strain evidence="1 2">LMG 24289</strain>
    </source>
</reference>
<dbReference type="Proteomes" id="UP000789707">
    <property type="component" value="Unassembled WGS sequence"/>
</dbReference>
<evidence type="ECO:0000313" key="1">
    <source>
        <dbReference type="EMBL" id="CAH0416782.1"/>
    </source>
</evidence>
<organism evidence="1 2">
    <name type="scientific">Periweissella fabaria</name>
    <dbReference type="NCBI Taxonomy" id="546157"/>
    <lineage>
        <taxon>Bacteria</taxon>
        <taxon>Bacillati</taxon>
        <taxon>Bacillota</taxon>
        <taxon>Bacilli</taxon>
        <taxon>Lactobacillales</taxon>
        <taxon>Lactobacillaceae</taxon>
        <taxon>Periweissella</taxon>
    </lineage>
</organism>
<keyword evidence="2" id="KW-1185">Reference proteome</keyword>
<proteinExistence type="predicted"/>
<gene>
    <name evidence="1" type="ORF">WFA24289_01095</name>
</gene>
<protein>
    <submittedName>
        <fullName evidence="1">Uncharacterized protein</fullName>
    </submittedName>
</protein>
<dbReference type="RefSeq" id="WP_230096822.1">
    <property type="nucleotide sequence ID" value="NZ_CAKKNS010000004.1"/>
</dbReference>
<evidence type="ECO:0000313" key="2">
    <source>
        <dbReference type="Proteomes" id="UP000789707"/>
    </source>
</evidence>
<accession>A0ABM8Z6B8</accession>
<dbReference type="EMBL" id="CAKKNS010000004">
    <property type="protein sequence ID" value="CAH0416782.1"/>
    <property type="molecule type" value="Genomic_DNA"/>
</dbReference>
<comment type="caution">
    <text evidence="1">The sequence shown here is derived from an EMBL/GenBank/DDBJ whole genome shotgun (WGS) entry which is preliminary data.</text>
</comment>
<sequence length="55" mass="6625">MRPNNFLQQMVHLIEYQLERAERLNKRLSLEVLGEFANNLEFALMLIENDVIDEY</sequence>